<dbReference type="AlphaFoldDB" id="A0AAV9J347"/>
<evidence type="ECO:0000256" key="1">
    <source>
        <dbReference type="ARBA" id="ARBA00004163"/>
    </source>
</evidence>
<evidence type="ECO:0000313" key="13">
    <source>
        <dbReference type="EMBL" id="KAK4538806.1"/>
    </source>
</evidence>
<dbReference type="InterPro" id="IPR056173">
    <property type="entry name" value="Sec20_C"/>
</dbReference>
<dbReference type="Proteomes" id="UP001301350">
    <property type="component" value="Unassembled WGS sequence"/>
</dbReference>
<dbReference type="GO" id="GO:0005484">
    <property type="term" value="F:SNAP receptor activity"/>
    <property type="evidence" value="ECO:0007669"/>
    <property type="project" value="InterPro"/>
</dbReference>
<feature type="compositionally biased region" description="Low complexity" evidence="10">
    <location>
        <begin position="9"/>
        <end position="24"/>
    </location>
</feature>
<evidence type="ECO:0000256" key="7">
    <source>
        <dbReference type="ARBA" id="ARBA00023054"/>
    </source>
</evidence>
<keyword evidence="7" id="KW-0175">Coiled coil</keyword>
<feature type="compositionally biased region" description="Gly residues" evidence="10">
    <location>
        <begin position="42"/>
        <end position="52"/>
    </location>
</feature>
<reference evidence="13 14" key="1">
    <citation type="submission" date="2022-07" db="EMBL/GenBank/DDBJ databases">
        <title>Genome-wide signatures of adaptation to extreme environments.</title>
        <authorList>
            <person name="Cho C.H."/>
            <person name="Yoon H.S."/>
        </authorList>
    </citation>
    <scope>NUCLEOTIDE SEQUENCE [LARGE SCALE GENOMIC DNA]</scope>
    <source>
        <strain evidence="13 14">DBV 063 E5</strain>
    </source>
</reference>
<evidence type="ECO:0000259" key="12">
    <source>
        <dbReference type="Pfam" id="PF03908"/>
    </source>
</evidence>
<proteinExistence type="inferred from homology"/>
<evidence type="ECO:0000256" key="3">
    <source>
        <dbReference type="ARBA" id="ARBA00022692"/>
    </source>
</evidence>
<feature type="region of interest" description="Disordered" evidence="10">
    <location>
        <begin position="391"/>
        <end position="722"/>
    </location>
</feature>
<feature type="compositionally biased region" description="Polar residues" evidence="10">
    <location>
        <begin position="650"/>
        <end position="659"/>
    </location>
</feature>
<gene>
    <name evidence="13" type="ORF">CDCA_CDCA20G4831</name>
</gene>
<dbReference type="InterPro" id="IPR005606">
    <property type="entry name" value="Sec20"/>
</dbReference>
<name>A0AAV9J347_CYACA</name>
<feature type="compositionally biased region" description="Basic and acidic residues" evidence="10">
    <location>
        <begin position="25"/>
        <end position="38"/>
    </location>
</feature>
<evidence type="ECO:0000256" key="2">
    <source>
        <dbReference type="ARBA" id="ARBA00022448"/>
    </source>
</evidence>
<feature type="region of interest" description="Disordered" evidence="10">
    <location>
        <begin position="137"/>
        <end position="197"/>
    </location>
</feature>
<accession>A0AAV9J347</accession>
<dbReference type="GO" id="GO:0031201">
    <property type="term" value="C:SNARE complex"/>
    <property type="evidence" value="ECO:0007669"/>
    <property type="project" value="TreeGrafter"/>
</dbReference>
<dbReference type="GO" id="GO:0005789">
    <property type="term" value="C:endoplasmic reticulum membrane"/>
    <property type="evidence" value="ECO:0007669"/>
    <property type="project" value="UniProtKB-SubCell"/>
</dbReference>
<protein>
    <recommendedName>
        <fullName evidence="12">Sec20 C-terminal domain-containing protein</fullName>
    </recommendedName>
</protein>
<feature type="compositionally biased region" description="Polar residues" evidence="10">
    <location>
        <begin position="673"/>
        <end position="683"/>
    </location>
</feature>
<organism evidence="13 14">
    <name type="scientific">Cyanidium caldarium</name>
    <name type="common">Red alga</name>
    <dbReference type="NCBI Taxonomy" id="2771"/>
    <lineage>
        <taxon>Eukaryota</taxon>
        <taxon>Rhodophyta</taxon>
        <taxon>Bangiophyceae</taxon>
        <taxon>Cyanidiales</taxon>
        <taxon>Cyanidiaceae</taxon>
        <taxon>Cyanidium</taxon>
    </lineage>
</organism>
<feature type="compositionally biased region" description="Low complexity" evidence="10">
    <location>
        <begin position="149"/>
        <end position="160"/>
    </location>
</feature>
<comment type="similarity">
    <text evidence="9">Belongs to the SEC20 family.</text>
</comment>
<evidence type="ECO:0000256" key="5">
    <source>
        <dbReference type="ARBA" id="ARBA00022892"/>
    </source>
</evidence>
<feature type="transmembrane region" description="Helical" evidence="11">
    <location>
        <begin position="276"/>
        <end position="294"/>
    </location>
</feature>
<keyword evidence="4" id="KW-0256">Endoplasmic reticulum</keyword>
<dbReference type="EMBL" id="JANCYW010000020">
    <property type="protein sequence ID" value="KAK4538806.1"/>
    <property type="molecule type" value="Genomic_DNA"/>
</dbReference>
<sequence>MDGRDRIGSSEVVAGPPSVAPAVERPGEGSRRAQRGDVVDGTGQGGVSGSTAGGADTLQRSEEMVAGVKRWVAVLRRAERSSPQTDAAEREARERLAQWQAMLDEAEPFGSTHLDAARQQLFQHQRLLSATVLQLRRRSAGRPERRQQPSAAAPPCADASTQREREALLAGRPPAPHEYRPAAPGAPPSSGRTGGYEEAREKNVVTMASEVTHRLRRTNWVAGQELERTRVAQTVLHESSAKIRRTRDVHDAYSESARAGKATLTHMHRRAKRGRWLVLAAFLFFLLAAAYVVGRRVGLSTVGRLSVMTVRQGVRGVAQATRWMARGVVRATGALQRRYRSSAETTGDEAGGTWAYDLQELPVDDEKVSGESEPASRARAWEAVMASPTPMVAGLKGTEPASDPEQHSRPAGEAGGVDAEWPAAAPGVHRHDEAGASEPTSATVDTEPNREETAAEGTRSPRHASGVSGPSPASTTDAPSVPPSAAQHSAAGESKAGVSNDHNRTGTARSAASPPTPREAPTTIDDTRGGTGGVAPGDGDAAPPPDALRASEPMPGGPAVELPDEQRPLAGSNGSLQSVEPASAVATAGKEASGDETERLLQVNASVEPLTRTTPDEPRTAPVNTSPPARSHAVPETVAEATTVGFIASTEGTSPQTGQDAPGHAAAANATASDPTSVNASDDNGNRSERQPNTSAAALDATATATSIPNATHRGAVPVEAAGRHIASAGAAAIRATDPAASNTSMQAPARIETAAPTTADAELR</sequence>
<evidence type="ECO:0000256" key="10">
    <source>
        <dbReference type="SAM" id="MobiDB-lite"/>
    </source>
</evidence>
<keyword evidence="5" id="KW-0931">ER-Golgi transport</keyword>
<keyword evidence="14" id="KW-1185">Reference proteome</keyword>
<feature type="region of interest" description="Disordered" evidence="10">
    <location>
        <begin position="1"/>
        <end position="61"/>
    </location>
</feature>
<evidence type="ECO:0000256" key="9">
    <source>
        <dbReference type="ARBA" id="ARBA00037934"/>
    </source>
</evidence>
<dbReference type="GO" id="GO:0006890">
    <property type="term" value="P:retrograde vesicle-mediated transport, Golgi to endoplasmic reticulum"/>
    <property type="evidence" value="ECO:0007669"/>
    <property type="project" value="InterPro"/>
</dbReference>
<evidence type="ECO:0000256" key="4">
    <source>
        <dbReference type="ARBA" id="ARBA00022824"/>
    </source>
</evidence>
<keyword evidence="8 11" id="KW-0472">Membrane</keyword>
<dbReference type="PANTHER" id="PTHR12825">
    <property type="entry name" value="BNIP1-RELATED"/>
    <property type="match status" value="1"/>
</dbReference>
<evidence type="ECO:0000256" key="8">
    <source>
        <dbReference type="ARBA" id="ARBA00023136"/>
    </source>
</evidence>
<keyword evidence="3 11" id="KW-0812">Transmembrane</keyword>
<comment type="caution">
    <text evidence="13">The sequence shown here is derived from an EMBL/GenBank/DDBJ whole genome shotgun (WGS) entry which is preliminary data.</text>
</comment>
<keyword evidence="2" id="KW-0813">Transport</keyword>
<feature type="domain" description="Sec20 C-terminal" evidence="12">
    <location>
        <begin position="208"/>
        <end position="297"/>
    </location>
</feature>
<evidence type="ECO:0000256" key="6">
    <source>
        <dbReference type="ARBA" id="ARBA00022989"/>
    </source>
</evidence>
<feature type="compositionally biased region" description="Low complexity" evidence="10">
    <location>
        <begin position="694"/>
        <end position="706"/>
    </location>
</feature>
<dbReference type="PANTHER" id="PTHR12825:SF0">
    <property type="entry name" value="VESICLE TRANSPORT PROTEIN SEC20"/>
    <property type="match status" value="1"/>
</dbReference>
<evidence type="ECO:0000256" key="11">
    <source>
        <dbReference type="SAM" id="Phobius"/>
    </source>
</evidence>
<evidence type="ECO:0000313" key="14">
    <source>
        <dbReference type="Proteomes" id="UP001301350"/>
    </source>
</evidence>
<comment type="subcellular location">
    <subcellularLocation>
        <location evidence="1">Endoplasmic reticulum membrane</location>
        <topology evidence="1">Single-pass type IV membrane protein</topology>
    </subcellularLocation>
</comment>
<feature type="compositionally biased region" description="Low complexity" evidence="10">
    <location>
        <begin position="661"/>
        <end position="672"/>
    </location>
</feature>
<feature type="region of interest" description="Disordered" evidence="10">
    <location>
        <begin position="735"/>
        <end position="765"/>
    </location>
</feature>
<keyword evidence="6 11" id="KW-1133">Transmembrane helix</keyword>
<dbReference type="Pfam" id="PF03908">
    <property type="entry name" value="Sec20"/>
    <property type="match status" value="1"/>
</dbReference>